<reference evidence="2" key="1">
    <citation type="journal article" date="2014" name="Genome Announc.">
        <title>Draft genome sequence of Rhodosporidium toruloides CECT1137, an oleaginous yeast of biotechnological interest.</title>
        <authorList>
            <person name="Morin N."/>
            <person name="Calcas X."/>
            <person name="Devillers H."/>
            <person name="Durrens P."/>
            <person name="Sherman D.J."/>
            <person name="Nicaud J.-M."/>
            <person name="Neuveglise C."/>
        </authorList>
    </citation>
    <scope>NUCLEOTIDE SEQUENCE</scope>
    <source>
        <strain evidence="2">CECT1137</strain>
    </source>
</reference>
<dbReference type="AlphaFoldDB" id="A0A061B7L9"/>
<dbReference type="OrthoDB" id="10502724at2759"/>
<sequence>MAQRLLRLLRQSFGRRREERGTGDAEADEGGTAALYDPSLHSGALTAPPTTLPILIPPPRRPRTRTSSSPSPGPLHQVLQHTDYHFVHRPSPAASLVPSPTRSHGSPPGNGFSTFLREYRLQMSLDDAFDDEEDDEAPSSLHSSWQGSSTYRDGCCSSIHTHVQDLVGGFSDEEPLILKEYDEDEDDCGDEEDDDDCGDEESDDETFRCKTAAEIERAWEAGLARDLRAGRARFGGEVAQGLAVS</sequence>
<name>A0A061B7L9_RHOTO</name>
<organism evidence="2">
    <name type="scientific">Rhodotorula toruloides</name>
    <name type="common">Yeast</name>
    <name type="synonym">Rhodosporidium toruloides</name>
    <dbReference type="NCBI Taxonomy" id="5286"/>
    <lineage>
        <taxon>Eukaryota</taxon>
        <taxon>Fungi</taxon>
        <taxon>Dikarya</taxon>
        <taxon>Basidiomycota</taxon>
        <taxon>Pucciniomycotina</taxon>
        <taxon>Microbotryomycetes</taxon>
        <taxon>Sporidiobolales</taxon>
        <taxon>Sporidiobolaceae</taxon>
        <taxon>Rhodotorula</taxon>
    </lineage>
</organism>
<accession>A0A061B7L9</accession>
<evidence type="ECO:0000313" key="2">
    <source>
        <dbReference type="EMBL" id="CDR42893.1"/>
    </source>
</evidence>
<feature type="region of interest" description="Disordered" evidence="1">
    <location>
        <begin position="181"/>
        <end position="205"/>
    </location>
</feature>
<feature type="compositionally biased region" description="Low complexity" evidence="1">
    <location>
        <begin position="42"/>
        <end position="54"/>
    </location>
</feature>
<gene>
    <name evidence="2" type="ORF">RHTO0S_07e05204g</name>
</gene>
<feature type="region of interest" description="Disordered" evidence="1">
    <location>
        <begin position="90"/>
        <end position="114"/>
    </location>
</feature>
<feature type="compositionally biased region" description="Acidic residues" evidence="1">
    <location>
        <begin position="181"/>
        <end position="204"/>
    </location>
</feature>
<evidence type="ECO:0000256" key="1">
    <source>
        <dbReference type="SAM" id="MobiDB-lite"/>
    </source>
</evidence>
<proteinExistence type="predicted"/>
<protein>
    <submittedName>
        <fullName evidence="2">RHTO0S07e05204g1_1</fullName>
    </submittedName>
</protein>
<feature type="region of interest" description="Disordered" evidence="1">
    <location>
        <begin position="12"/>
        <end position="77"/>
    </location>
</feature>
<dbReference type="EMBL" id="LK052942">
    <property type="protein sequence ID" value="CDR42893.1"/>
    <property type="molecule type" value="Genomic_DNA"/>
</dbReference>